<evidence type="ECO:0000313" key="2">
    <source>
        <dbReference type="EMBL" id="CAG6585947.1"/>
    </source>
</evidence>
<accession>A0A8D8KDU0</accession>
<proteinExistence type="predicted"/>
<dbReference type="EMBL" id="HBUE01011469">
    <property type="protein sequence ID" value="CAG6448628.1"/>
    <property type="molecule type" value="Transcribed_RNA"/>
</dbReference>
<dbReference type="EMBL" id="HBUE01210044">
    <property type="protein sequence ID" value="CAG6534046.1"/>
    <property type="molecule type" value="Transcribed_RNA"/>
</dbReference>
<sequence>MTQSRPRPNVTPDDDSQLNQKQHYTGHMVQCCCSEWSTIVAEAVNGVWCDLRRPMTGNNSTKATRANIPAKYALKIPMSGFTTPGEVDQEEIPTQAKVCDITSADDSINEFLIK</sequence>
<dbReference type="EMBL" id="HBUE01316460">
    <property type="protein sequence ID" value="CAG6585947.1"/>
    <property type="molecule type" value="Transcribed_RNA"/>
</dbReference>
<dbReference type="AlphaFoldDB" id="A0A8D8KDU0"/>
<reference evidence="2" key="1">
    <citation type="submission" date="2021-05" db="EMBL/GenBank/DDBJ databases">
        <authorList>
            <person name="Alioto T."/>
            <person name="Alioto T."/>
            <person name="Gomez Garrido J."/>
        </authorList>
    </citation>
    <scope>NUCLEOTIDE SEQUENCE</scope>
</reference>
<dbReference type="EMBL" id="HBUE01316458">
    <property type="protein sequence ID" value="CAG6585946.1"/>
    <property type="molecule type" value="Transcribed_RNA"/>
</dbReference>
<dbReference type="EMBL" id="HBUE01210046">
    <property type="protein sequence ID" value="CAG6534047.1"/>
    <property type="molecule type" value="Transcribed_RNA"/>
</dbReference>
<organism evidence="2">
    <name type="scientific">Culex pipiens</name>
    <name type="common">House mosquito</name>
    <dbReference type="NCBI Taxonomy" id="7175"/>
    <lineage>
        <taxon>Eukaryota</taxon>
        <taxon>Metazoa</taxon>
        <taxon>Ecdysozoa</taxon>
        <taxon>Arthropoda</taxon>
        <taxon>Hexapoda</taxon>
        <taxon>Insecta</taxon>
        <taxon>Pterygota</taxon>
        <taxon>Neoptera</taxon>
        <taxon>Endopterygota</taxon>
        <taxon>Diptera</taxon>
        <taxon>Nematocera</taxon>
        <taxon>Culicoidea</taxon>
        <taxon>Culicidae</taxon>
        <taxon>Culicinae</taxon>
        <taxon>Culicini</taxon>
        <taxon>Culex</taxon>
        <taxon>Culex</taxon>
    </lineage>
</organism>
<name>A0A8D8KDU0_CULPI</name>
<feature type="region of interest" description="Disordered" evidence="1">
    <location>
        <begin position="1"/>
        <end position="21"/>
    </location>
</feature>
<protein>
    <submittedName>
        <fullName evidence="2">(northern house mosquito) hypothetical protein</fullName>
    </submittedName>
</protein>
<evidence type="ECO:0000256" key="1">
    <source>
        <dbReference type="SAM" id="MobiDB-lite"/>
    </source>
</evidence>